<keyword evidence="1" id="KW-0560">Oxidoreductase</keyword>
<accession>A0A193LGY7</accession>
<dbReference type="PANTHER" id="PTHR43111:SF1">
    <property type="entry name" value="ALDEHYDE DEHYDROGENASE B-RELATED"/>
    <property type="match status" value="1"/>
</dbReference>
<dbReference type="InterPro" id="IPR002539">
    <property type="entry name" value="MaoC-like_dom"/>
</dbReference>
<organism evidence="4 5">
    <name type="scientific">Woeseia oceani</name>
    <dbReference type="NCBI Taxonomy" id="1548547"/>
    <lineage>
        <taxon>Bacteria</taxon>
        <taxon>Pseudomonadati</taxon>
        <taxon>Pseudomonadota</taxon>
        <taxon>Gammaproteobacteria</taxon>
        <taxon>Woeseiales</taxon>
        <taxon>Woeseiaceae</taxon>
        <taxon>Woeseia</taxon>
    </lineage>
</organism>
<dbReference type="Gene3D" id="3.40.605.10">
    <property type="entry name" value="Aldehyde Dehydrogenase, Chain A, domain 1"/>
    <property type="match status" value="1"/>
</dbReference>
<evidence type="ECO:0000259" key="3">
    <source>
        <dbReference type="Pfam" id="PF01575"/>
    </source>
</evidence>
<evidence type="ECO:0000259" key="2">
    <source>
        <dbReference type="Pfam" id="PF00171"/>
    </source>
</evidence>
<gene>
    <name evidence="4" type="ORF">BA177_11425</name>
</gene>
<feature type="domain" description="Aldehyde dehydrogenase" evidence="2">
    <location>
        <begin position="12"/>
        <end position="499"/>
    </location>
</feature>
<dbReference type="OrthoDB" id="9759612at2"/>
<dbReference type="NCBIfam" id="TIGR02278">
    <property type="entry name" value="PaaN-DH"/>
    <property type="match status" value="1"/>
</dbReference>
<dbReference type="Proteomes" id="UP000092695">
    <property type="component" value="Chromosome"/>
</dbReference>
<dbReference type="NCBIfam" id="NF008868">
    <property type="entry name" value="PRK11903.1"/>
    <property type="match status" value="1"/>
</dbReference>
<sequence length="684" mass="73699">MKLGCYAENQWVTGSDDGVLLRSAVDGEPIASASSAGLDFGAMLQYARQKGGPALRAMTFHQRALMLKALALHLNECKKELYALSTQTGATKSDSWIDIDGGIATMFVYSSKGRRELPNDHVLVDGPAEVISRQGTFTGQHIFVPRRGVAVQINAFNFPCWGMLEKLAPTLLAGMPVIIKPATSTAYLTELVVRKMIEANVLPPGAVQLVCGSVGDLLDRLDCQDVIAFTGSKGTADYLRKHPNVMEQSVRFTAETDSLNCSVLGPDAGAGTPEFDLYIDEVVKEMTTKAGQKCTAIRRIIVPEQHSADVVRRLSERLAAIKVGNPANPEMDMGALVSQGQREEVMERIADLQKDGTIVHGSLDNFAVADGDIKKGAYFAPVLLECADPMSATTPHSVEAFGPVATVLPYRDLESAAELVRKGGGSLVCSLFTNDNAVARELVLDCAAYHGRIMTINRDCAAESTGHGSPLPHLVHGGPGRAGGGEELGGIRGVLHYMQRTALQGSPSTLSAISNQWIRGAREISDGVHPFRKTFEELQIGETVHTAARTITLDDIEKFAELSGDKFYAHMSEPDAARNPFFEGRVAHGYFIVSAAAGLFVDPAPGPVLANYGVDNLRFAAPVNPGDTLKVRLTCKQKKWREASGYGEVYWDTEVINQDDEIVATYDVLTMVASAETMQEIESA</sequence>
<dbReference type="EMBL" id="CP016268">
    <property type="protein sequence ID" value="ANO51726.1"/>
    <property type="molecule type" value="Genomic_DNA"/>
</dbReference>
<dbReference type="InterPro" id="IPR015590">
    <property type="entry name" value="Aldehyde_DH_dom"/>
</dbReference>
<dbReference type="InterPro" id="IPR016162">
    <property type="entry name" value="Ald_DH_N"/>
</dbReference>
<dbReference type="AlphaFoldDB" id="A0A193LGY7"/>
<dbReference type="Gene3D" id="3.10.129.10">
    <property type="entry name" value="Hotdog Thioesterase"/>
    <property type="match status" value="1"/>
</dbReference>
<protein>
    <submittedName>
        <fullName evidence="4">Phenylacetic acid degradation bifunctional protein PaaZ</fullName>
    </submittedName>
</protein>
<dbReference type="Gene3D" id="3.40.309.10">
    <property type="entry name" value="Aldehyde Dehydrogenase, Chain A, domain 2"/>
    <property type="match status" value="1"/>
</dbReference>
<dbReference type="KEGG" id="woc:BA177_11425"/>
<proteinExistence type="predicted"/>
<feature type="domain" description="MaoC-like" evidence="3">
    <location>
        <begin position="539"/>
        <end position="648"/>
    </location>
</feature>
<dbReference type="SUPFAM" id="SSF54637">
    <property type="entry name" value="Thioesterase/thiol ester dehydrase-isomerase"/>
    <property type="match status" value="1"/>
</dbReference>
<dbReference type="GO" id="GO:0016620">
    <property type="term" value="F:oxidoreductase activity, acting on the aldehyde or oxo group of donors, NAD or NADP as acceptor"/>
    <property type="evidence" value="ECO:0007669"/>
    <property type="project" value="InterPro"/>
</dbReference>
<dbReference type="CDD" id="cd07128">
    <property type="entry name" value="ALDH_MaoC-N"/>
    <property type="match status" value="1"/>
</dbReference>
<dbReference type="InterPro" id="IPR029069">
    <property type="entry name" value="HotDog_dom_sf"/>
</dbReference>
<dbReference type="STRING" id="1548547.BA177_11425"/>
<dbReference type="Pfam" id="PF00171">
    <property type="entry name" value="Aldedh"/>
    <property type="match status" value="1"/>
</dbReference>
<dbReference type="InterPro" id="IPR011966">
    <property type="entry name" value="PaaN-DH"/>
</dbReference>
<evidence type="ECO:0000313" key="4">
    <source>
        <dbReference type="EMBL" id="ANO51726.1"/>
    </source>
</evidence>
<dbReference type="InterPro" id="IPR016161">
    <property type="entry name" value="Ald_DH/histidinol_DH"/>
</dbReference>
<evidence type="ECO:0000313" key="5">
    <source>
        <dbReference type="Proteomes" id="UP000092695"/>
    </source>
</evidence>
<keyword evidence="5" id="KW-1185">Reference proteome</keyword>
<reference evidence="4 5" key="1">
    <citation type="submission" date="2016-06" db="EMBL/GenBank/DDBJ databases">
        <title>Complete genome sequence of a deep-branching marine Gamma Proteobacterium Woeseia oceani type strain XK5.</title>
        <authorList>
            <person name="Mu D."/>
            <person name="Du Z."/>
        </authorList>
    </citation>
    <scope>NUCLEOTIDE SEQUENCE [LARGE SCALE GENOMIC DNA]</scope>
    <source>
        <strain evidence="4 5">XK5</strain>
    </source>
</reference>
<dbReference type="SUPFAM" id="SSF53720">
    <property type="entry name" value="ALDH-like"/>
    <property type="match status" value="1"/>
</dbReference>
<dbReference type="InterPro" id="IPR016163">
    <property type="entry name" value="Ald_DH_C"/>
</dbReference>
<dbReference type="Pfam" id="PF01575">
    <property type="entry name" value="MaoC_dehydratas"/>
    <property type="match status" value="1"/>
</dbReference>
<evidence type="ECO:0000256" key="1">
    <source>
        <dbReference type="ARBA" id="ARBA00023002"/>
    </source>
</evidence>
<name>A0A193LGY7_9GAMM</name>
<dbReference type="PANTHER" id="PTHR43111">
    <property type="entry name" value="ALDEHYDE DEHYDROGENASE B-RELATED"/>
    <property type="match status" value="1"/>
</dbReference>
<dbReference type="RefSeq" id="WP_068616331.1">
    <property type="nucleotide sequence ID" value="NZ_CP016268.1"/>
</dbReference>